<protein>
    <recommendedName>
        <fullName evidence="8">Receptor ligand binding region domain-containing protein</fullName>
    </recommendedName>
</protein>
<dbReference type="OMA" id="SSPCKSX"/>
<dbReference type="EMBL" id="KB291798">
    <property type="protein sequence ID" value="ELU18793.1"/>
    <property type="molecule type" value="Genomic_DNA"/>
</dbReference>
<dbReference type="GO" id="GO:0007168">
    <property type="term" value="P:receptor guanylyl cyclase signaling pathway"/>
    <property type="evidence" value="ECO:0007669"/>
    <property type="project" value="TreeGrafter"/>
</dbReference>
<dbReference type="PANTHER" id="PTHR11920:SF501">
    <property type="entry name" value="GUANYLATE CYCLASE 32E"/>
    <property type="match status" value="1"/>
</dbReference>
<dbReference type="InterPro" id="IPR050401">
    <property type="entry name" value="Cyclic_nucleotide_synthase"/>
</dbReference>
<dbReference type="Gene3D" id="3.40.50.2300">
    <property type="match status" value="1"/>
</dbReference>
<dbReference type="EnsemblMetazoa" id="CapteT210256">
    <property type="protein sequence ID" value="CapteP210256"/>
    <property type="gene ID" value="CapteG210256"/>
</dbReference>
<evidence type="ECO:0000256" key="6">
    <source>
        <dbReference type="ARBA" id="ARBA00023239"/>
    </source>
</evidence>
<feature type="non-terminal residue" evidence="9">
    <location>
        <position position="320"/>
    </location>
</feature>
<feature type="domain" description="Receptor ligand binding region" evidence="8">
    <location>
        <begin position="1"/>
        <end position="151"/>
    </location>
</feature>
<feature type="transmembrane region" description="Helical" evidence="7">
    <location>
        <begin position="208"/>
        <end position="231"/>
    </location>
</feature>
<dbReference type="HOGENOM" id="CLU_870363_0_0_1"/>
<dbReference type="EMBL" id="AMQN01000002">
    <property type="status" value="NOT_ANNOTATED_CDS"/>
    <property type="molecule type" value="Genomic_DNA"/>
</dbReference>
<dbReference type="Pfam" id="PF01094">
    <property type="entry name" value="ANF_receptor"/>
    <property type="match status" value="1"/>
</dbReference>
<evidence type="ECO:0000256" key="7">
    <source>
        <dbReference type="SAM" id="Phobius"/>
    </source>
</evidence>
<dbReference type="InterPro" id="IPR001828">
    <property type="entry name" value="ANF_lig-bd_rcpt"/>
</dbReference>
<organism evidence="9">
    <name type="scientific">Capitella teleta</name>
    <name type="common">Polychaete worm</name>
    <dbReference type="NCBI Taxonomy" id="283909"/>
    <lineage>
        <taxon>Eukaryota</taxon>
        <taxon>Metazoa</taxon>
        <taxon>Spiralia</taxon>
        <taxon>Lophotrochozoa</taxon>
        <taxon>Annelida</taxon>
        <taxon>Polychaeta</taxon>
        <taxon>Sedentaria</taxon>
        <taxon>Scolecida</taxon>
        <taxon>Capitellidae</taxon>
        <taxon>Capitella</taxon>
    </lineage>
</organism>
<evidence type="ECO:0000313" key="11">
    <source>
        <dbReference type="Proteomes" id="UP000014760"/>
    </source>
</evidence>
<sequence>MTTDEYVYITISLLPVENMATRWKRGDGSDEEARRAFRSLLQMSLAYDTNAAEEFLAEIPEKMAQPPWNYRGTLEKNLKGSPFALFLYDALYFYAVLMDRMLNSSINPRNGTAMFEMARDSETRFDGKSGRVHMDTNNDRIGDYVIFSLQTDKPEYTPMLHIRMTAEGTDRMKPVADWGILGVKTPVDTPPCGFYNEFCPGDNTKRDVIIGCVATIGMLMAAIGACVFYFYKRRKFEEDLERMLWKLKYDDIEFLTNKKSGSQSQSAISQSSLVSDFSISHIDHGPQLRIGYHKGALVAVRVLSKTGILLTRMDHVELKT</sequence>
<reference evidence="10" key="3">
    <citation type="submission" date="2015-06" db="UniProtKB">
        <authorList>
            <consortium name="EnsemblMetazoa"/>
        </authorList>
    </citation>
    <scope>IDENTIFICATION</scope>
</reference>
<dbReference type="InterPro" id="IPR028082">
    <property type="entry name" value="Peripla_BP_I"/>
</dbReference>
<keyword evidence="2 7" id="KW-0812">Transmembrane</keyword>
<keyword evidence="4 7" id="KW-1133">Transmembrane helix</keyword>
<gene>
    <name evidence="9" type="ORF">CAPTEDRAFT_210256</name>
</gene>
<dbReference type="GO" id="GO:0004383">
    <property type="term" value="F:guanylate cyclase activity"/>
    <property type="evidence" value="ECO:0007669"/>
    <property type="project" value="TreeGrafter"/>
</dbReference>
<proteinExistence type="predicted"/>
<evidence type="ECO:0000256" key="3">
    <source>
        <dbReference type="ARBA" id="ARBA00022741"/>
    </source>
</evidence>
<dbReference type="OrthoDB" id="6137593at2759"/>
<keyword evidence="6" id="KW-0456">Lyase</keyword>
<accession>N1PAZ9</accession>
<dbReference type="Proteomes" id="UP000014760">
    <property type="component" value="Unassembled WGS sequence"/>
</dbReference>
<evidence type="ECO:0000256" key="2">
    <source>
        <dbReference type="ARBA" id="ARBA00022692"/>
    </source>
</evidence>
<name>N1PAZ9_CAPTE</name>
<reference evidence="9 11" key="2">
    <citation type="journal article" date="2013" name="Nature">
        <title>Insights into bilaterian evolution from three spiralian genomes.</title>
        <authorList>
            <person name="Simakov O."/>
            <person name="Marletaz F."/>
            <person name="Cho S.J."/>
            <person name="Edsinger-Gonzales E."/>
            <person name="Havlak P."/>
            <person name="Hellsten U."/>
            <person name="Kuo D.H."/>
            <person name="Larsson T."/>
            <person name="Lv J."/>
            <person name="Arendt D."/>
            <person name="Savage R."/>
            <person name="Osoegawa K."/>
            <person name="de Jong P."/>
            <person name="Grimwood J."/>
            <person name="Chapman J.A."/>
            <person name="Shapiro H."/>
            <person name="Aerts A."/>
            <person name="Otillar R.P."/>
            <person name="Terry A.Y."/>
            <person name="Boore J.L."/>
            <person name="Grigoriev I.V."/>
            <person name="Lindberg D.R."/>
            <person name="Seaver E.C."/>
            <person name="Weisblat D.A."/>
            <person name="Putnam N.H."/>
            <person name="Rokhsar D.S."/>
        </authorList>
    </citation>
    <scope>NUCLEOTIDE SEQUENCE</scope>
    <source>
        <strain evidence="9 11">I ESC-2004</strain>
    </source>
</reference>
<dbReference type="STRING" id="283909.N1PAZ9"/>
<evidence type="ECO:0000313" key="9">
    <source>
        <dbReference type="EMBL" id="ELU18793.1"/>
    </source>
</evidence>
<dbReference type="GO" id="GO:0004016">
    <property type="term" value="F:adenylate cyclase activity"/>
    <property type="evidence" value="ECO:0007669"/>
    <property type="project" value="TreeGrafter"/>
</dbReference>
<evidence type="ECO:0000256" key="4">
    <source>
        <dbReference type="ARBA" id="ARBA00022989"/>
    </source>
</evidence>
<dbReference type="GO" id="GO:0005886">
    <property type="term" value="C:plasma membrane"/>
    <property type="evidence" value="ECO:0007669"/>
    <property type="project" value="TreeGrafter"/>
</dbReference>
<comment type="subcellular location">
    <subcellularLocation>
        <location evidence="1">Membrane</location>
    </subcellularLocation>
</comment>
<dbReference type="GO" id="GO:0001653">
    <property type="term" value="F:peptide receptor activity"/>
    <property type="evidence" value="ECO:0007669"/>
    <property type="project" value="TreeGrafter"/>
</dbReference>
<evidence type="ECO:0000256" key="5">
    <source>
        <dbReference type="ARBA" id="ARBA00023136"/>
    </source>
</evidence>
<keyword evidence="5 7" id="KW-0472">Membrane</keyword>
<dbReference type="PANTHER" id="PTHR11920">
    <property type="entry name" value="GUANYLYL CYCLASE"/>
    <property type="match status" value="1"/>
</dbReference>
<evidence type="ECO:0000313" key="10">
    <source>
        <dbReference type="EnsemblMetazoa" id="CapteP210256"/>
    </source>
</evidence>
<dbReference type="GO" id="GO:0000166">
    <property type="term" value="F:nucleotide binding"/>
    <property type="evidence" value="ECO:0007669"/>
    <property type="project" value="UniProtKB-KW"/>
</dbReference>
<reference evidence="11" key="1">
    <citation type="submission" date="2012-12" db="EMBL/GenBank/DDBJ databases">
        <authorList>
            <person name="Hellsten U."/>
            <person name="Grimwood J."/>
            <person name="Chapman J.A."/>
            <person name="Shapiro H."/>
            <person name="Aerts A."/>
            <person name="Otillar R.P."/>
            <person name="Terry A.Y."/>
            <person name="Boore J.L."/>
            <person name="Simakov O."/>
            <person name="Marletaz F."/>
            <person name="Cho S.-J."/>
            <person name="Edsinger-Gonzales E."/>
            <person name="Havlak P."/>
            <person name="Kuo D.-H."/>
            <person name="Larsson T."/>
            <person name="Lv J."/>
            <person name="Arendt D."/>
            <person name="Savage R."/>
            <person name="Osoegawa K."/>
            <person name="de Jong P."/>
            <person name="Lindberg D.R."/>
            <person name="Seaver E.C."/>
            <person name="Weisblat D.A."/>
            <person name="Putnam N.H."/>
            <person name="Grigoriev I.V."/>
            <person name="Rokhsar D.S."/>
        </authorList>
    </citation>
    <scope>NUCLEOTIDE SEQUENCE</scope>
    <source>
        <strain evidence="11">I ESC-2004</strain>
    </source>
</reference>
<dbReference type="SUPFAM" id="SSF53822">
    <property type="entry name" value="Periplasmic binding protein-like I"/>
    <property type="match status" value="1"/>
</dbReference>
<evidence type="ECO:0000256" key="1">
    <source>
        <dbReference type="ARBA" id="ARBA00004370"/>
    </source>
</evidence>
<dbReference type="AlphaFoldDB" id="N1PAZ9"/>
<keyword evidence="11" id="KW-1185">Reference proteome</keyword>
<keyword evidence="3" id="KW-0547">Nucleotide-binding</keyword>
<evidence type="ECO:0000259" key="8">
    <source>
        <dbReference type="Pfam" id="PF01094"/>
    </source>
</evidence>